<proteinExistence type="predicted"/>
<sequence length="220" mass="24150">MLTASVLLSMSACGPNTDGGSNAQHDMPTITNGTVKPGSGKMADSIAVLAKQELEQRQVSGFQREILQRTVESGSMSASDYENAWGMMKRCIVDRGYPRFAPKKTANGIYSFAFGGRDGSDENTPRFAEVHSDCQEEYVDVVSIIYNVQVGNPNLYADNAEAAVDCLHRENVVPKNYKIERFRAAQGSDKDLGFDPFTPEAQNCLVPNNFEMFDATKPED</sequence>
<evidence type="ECO:0000313" key="1">
    <source>
        <dbReference type="EMBL" id="BDR55165.1"/>
    </source>
</evidence>
<accession>A0ABM8BE17</accession>
<gene>
    <name evidence="1" type="ORF">KIMH_12760</name>
</gene>
<keyword evidence="2" id="KW-1185">Reference proteome</keyword>
<dbReference type="EMBL" id="AP026800">
    <property type="protein sequence ID" value="BDR55165.1"/>
    <property type="molecule type" value="Genomic_DNA"/>
</dbReference>
<evidence type="ECO:0008006" key="3">
    <source>
        <dbReference type="Google" id="ProtNLM"/>
    </source>
</evidence>
<evidence type="ECO:0000313" key="2">
    <source>
        <dbReference type="Proteomes" id="UP001321748"/>
    </source>
</evidence>
<name>A0ABM8BE17_9BIFI</name>
<reference evidence="1 2" key="1">
    <citation type="journal article" date="2023" name="Microbiol. Spectr.">
        <title>Symbiosis of Carpenter Bees with Uncharacterized Lactic Acid Bacteria Showing NAD Auxotrophy.</title>
        <authorList>
            <person name="Kawasaki S."/>
            <person name="Ozawa K."/>
            <person name="Mori T."/>
            <person name="Yamamoto A."/>
            <person name="Ito M."/>
            <person name="Ohkuma M."/>
            <person name="Sakamoto M."/>
            <person name="Matsutani M."/>
        </authorList>
    </citation>
    <scope>NUCLEOTIDE SEQUENCE [LARGE SCALE GENOMIC DNA]</scope>
    <source>
        <strain evidence="1 2">KimH</strain>
    </source>
</reference>
<organism evidence="1 2">
    <name type="scientific">Bombiscardovia apis</name>
    <dbReference type="NCBI Taxonomy" id="2932182"/>
    <lineage>
        <taxon>Bacteria</taxon>
        <taxon>Bacillati</taxon>
        <taxon>Actinomycetota</taxon>
        <taxon>Actinomycetes</taxon>
        <taxon>Bifidobacteriales</taxon>
        <taxon>Bifidobacteriaceae</taxon>
        <taxon>Bombiscardovia</taxon>
    </lineage>
</organism>
<protein>
    <recommendedName>
        <fullName evidence="3">Lipoprotein</fullName>
    </recommendedName>
</protein>
<dbReference type="Proteomes" id="UP001321748">
    <property type="component" value="Chromosome"/>
</dbReference>